<evidence type="ECO:0000313" key="3">
    <source>
        <dbReference type="Proteomes" id="UP001071777"/>
    </source>
</evidence>
<organism evidence="2 3">
    <name type="scientific">Cryptosporidium canis</name>
    <dbReference type="NCBI Taxonomy" id="195482"/>
    <lineage>
        <taxon>Eukaryota</taxon>
        <taxon>Sar</taxon>
        <taxon>Alveolata</taxon>
        <taxon>Apicomplexa</taxon>
        <taxon>Conoidasida</taxon>
        <taxon>Coccidia</taxon>
        <taxon>Eucoccidiorida</taxon>
        <taxon>Eimeriorina</taxon>
        <taxon>Cryptosporidiidae</taxon>
        <taxon>Cryptosporidium</taxon>
    </lineage>
</organism>
<keyword evidence="1" id="KW-0812">Transmembrane</keyword>
<dbReference type="EMBL" id="JAPCXB010000044">
    <property type="protein sequence ID" value="KAJ1612611.1"/>
    <property type="molecule type" value="Genomic_DNA"/>
</dbReference>
<protein>
    <submittedName>
        <fullName evidence="2">Signal peptide-containing protein</fullName>
    </submittedName>
</protein>
<keyword evidence="3" id="KW-1185">Reference proteome</keyword>
<feature type="transmembrane region" description="Helical" evidence="1">
    <location>
        <begin position="6"/>
        <end position="24"/>
    </location>
</feature>
<dbReference type="Proteomes" id="UP001071777">
    <property type="component" value="Unassembled WGS sequence"/>
</dbReference>
<reference evidence="2" key="1">
    <citation type="submission" date="2022-10" db="EMBL/GenBank/DDBJ databases">
        <title>Adaptive evolution leads to modifications in subtelomeric GC content in a zoonotic Cryptosporidium species.</title>
        <authorList>
            <person name="Li J."/>
            <person name="Feng Y."/>
            <person name="Xiao L."/>
        </authorList>
    </citation>
    <scope>NUCLEOTIDE SEQUENCE</scope>
    <source>
        <strain evidence="2">25894</strain>
    </source>
</reference>
<sequence length="692" mass="78610">MRLHNLFSVVVYFLGLYGVAFVCCKRKKLKNIEIENVSGVLSSDLYGSTPSLDLSQTLYGSSLLNDNYESSNSESSARLIDFKNVESLSPTNDIFPLRNKEIKNLYMKSIKEKKVSEIRNLNKDIAENYPNSGILCRNRNGEIISEIDISMVVSKLERIRKVDPPSIKEEELDSDKPLENLQLSESEFLSQDVLSKFGEIFGTFLSIPKETKADILLHIHRILEEAIESLPNLPDIFYGNGIQILLQPFSDLSINPSEILKIFSSLFDENSENFLVFLDVVDYILTSTISTSNISSLAVSRQLKESNQGGSKIQGKVKQHSSNFWYNTICQTIQNIELLSFVYPFLIPPSYKKVTTPIEVVHTPKTPTLGGFKEFLEKGLQEKKTELIETSNTLTQELIFDGWKQSLSEMGHSIISNFANTKSLCIKYNLINPKKENIEDISESYQIRKFKGLFKDFKEDEELTKHDKVNYLNSIGLQASSIKLSTDERQSIITASTNFLLDVANTLSEIDLLSKCYFFISNSNSIENKTSALQMDPELGNVLKQPYLIEKVPLGRWKYIITLIPPEFKKSCTIALHIQYIECYNKYKQLHYTLQQPTVVGKIISKLKESSDVIGESAAKTLDTSFSWKSLYQADATFTYYFSILDLNRLVGFNQIIINVVSRQKKLKLSNSGIQLKEHGYFVSPPLDCFPL</sequence>
<evidence type="ECO:0000313" key="2">
    <source>
        <dbReference type="EMBL" id="KAJ1612611.1"/>
    </source>
</evidence>
<evidence type="ECO:0000256" key="1">
    <source>
        <dbReference type="SAM" id="Phobius"/>
    </source>
</evidence>
<keyword evidence="1" id="KW-0472">Membrane</keyword>
<gene>
    <name evidence="2" type="ORF">OJ252_1197</name>
</gene>
<name>A0ABQ8P944_9CRYT</name>
<proteinExistence type="predicted"/>
<accession>A0ABQ8P944</accession>
<comment type="caution">
    <text evidence="2">The sequence shown here is derived from an EMBL/GenBank/DDBJ whole genome shotgun (WGS) entry which is preliminary data.</text>
</comment>
<keyword evidence="1" id="KW-1133">Transmembrane helix</keyword>